<dbReference type="CDD" id="cd06848">
    <property type="entry name" value="GCS_H"/>
    <property type="match status" value="1"/>
</dbReference>
<keyword evidence="2 3" id="KW-0450">Lipoyl</keyword>
<comment type="cofactor">
    <cofactor evidence="3">
        <name>(R)-lipoate</name>
        <dbReference type="ChEBI" id="CHEBI:83088"/>
    </cofactor>
    <text evidence="3">Binds 1 lipoyl cofactor covalently.</text>
</comment>
<dbReference type="InterPro" id="IPR003016">
    <property type="entry name" value="2-oxoA_DH_lipoyl-BS"/>
</dbReference>
<dbReference type="PANTHER" id="PTHR11715">
    <property type="entry name" value="GLYCINE CLEAVAGE SYSTEM H PROTEIN"/>
    <property type="match status" value="1"/>
</dbReference>
<reference evidence="6 7" key="1">
    <citation type="submission" date="2016-10" db="EMBL/GenBank/DDBJ databases">
        <authorList>
            <person name="de Groot N.N."/>
        </authorList>
    </citation>
    <scope>NUCLEOTIDE SEQUENCE [LARGE SCALE GENOMIC DNA]</scope>
    <source>
        <strain evidence="6 7">DSM 19219</strain>
    </source>
</reference>
<dbReference type="InterPro" id="IPR017453">
    <property type="entry name" value="GCV_H_sub"/>
</dbReference>
<name>A0A1H3BW46_9GAMM</name>
<comment type="similarity">
    <text evidence="1 3">Belongs to the GcvH family.</text>
</comment>
<dbReference type="Gene3D" id="2.40.50.100">
    <property type="match status" value="1"/>
</dbReference>
<dbReference type="EMBL" id="FNNI01000005">
    <property type="protein sequence ID" value="SDX46041.1"/>
    <property type="molecule type" value="Genomic_DNA"/>
</dbReference>
<feature type="domain" description="Lipoyl-binding" evidence="5">
    <location>
        <begin position="24"/>
        <end position="106"/>
    </location>
</feature>
<dbReference type="PANTHER" id="PTHR11715:SF3">
    <property type="entry name" value="GLYCINE CLEAVAGE SYSTEM H PROTEIN-RELATED"/>
    <property type="match status" value="1"/>
</dbReference>
<sequence length="131" mass="14327">MSTIPSNLRYTDSHEWVLDNGDGTATLGITDHAQEALGDVVFVELPEVGRELETGEEFGVIESVKAASDLYSPLTGEVVEINDALEDAPEAINESPYEDGWVAKVQLSDREQLESLLDADAYSRIVEAEQE</sequence>
<comment type="subunit">
    <text evidence="3">The glycine cleavage system is composed of four proteins: P, T, L and H.</text>
</comment>
<dbReference type="Proteomes" id="UP000198500">
    <property type="component" value="Unassembled WGS sequence"/>
</dbReference>
<keyword evidence="7" id="KW-1185">Reference proteome</keyword>
<dbReference type="InterPro" id="IPR011053">
    <property type="entry name" value="Single_hybrid_motif"/>
</dbReference>
<dbReference type="PROSITE" id="PS50968">
    <property type="entry name" value="BIOTINYL_LIPOYL"/>
    <property type="match status" value="1"/>
</dbReference>
<evidence type="ECO:0000256" key="3">
    <source>
        <dbReference type="HAMAP-Rule" id="MF_00272"/>
    </source>
</evidence>
<dbReference type="InterPro" id="IPR033753">
    <property type="entry name" value="GCV_H/Fam206"/>
</dbReference>
<dbReference type="NCBIfam" id="TIGR00527">
    <property type="entry name" value="gcvH"/>
    <property type="match status" value="1"/>
</dbReference>
<dbReference type="HAMAP" id="MF_00272">
    <property type="entry name" value="GcvH"/>
    <property type="match status" value="1"/>
</dbReference>
<dbReference type="GO" id="GO:0005829">
    <property type="term" value="C:cytosol"/>
    <property type="evidence" value="ECO:0007669"/>
    <property type="project" value="TreeGrafter"/>
</dbReference>
<dbReference type="GO" id="GO:0009249">
    <property type="term" value="P:protein lipoylation"/>
    <property type="evidence" value="ECO:0007669"/>
    <property type="project" value="TreeGrafter"/>
</dbReference>
<dbReference type="RefSeq" id="WP_092569892.1">
    <property type="nucleotide sequence ID" value="NZ_BMXH01000003.1"/>
</dbReference>
<evidence type="ECO:0000256" key="4">
    <source>
        <dbReference type="PIRSR" id="PIRSR617453-50"/>
    </source>
</evidence>
<dbReference type="GO" id="GO:0019464">
    <property type="term" value="P:glycine decarboxylation via glycine cleavage system"/>
    <property type="evidence" value="ECO:0007669"/>
    <property type="project" value="UniProtKB-UniRule"/>
</dbReference>
<dbReference type="AlphaFoldDB" id="A0A1H3BW46"/>
<protein>
    <recommendedName>
        <fullName evidence="3">Glycine cleavage system H protein</fullName>
    </recommendedName>
</protein>
<dbReference type="GO" id="GO:0005960">
    <property type="term" value="C:glycine cleavage complex"/>
    <property type="evidence" value="ECO:0007669"/>
    <property type="project" value="InterPro"/>
</dbReference>
<proteinExistence type="inferred from homology"/>
<evidence type="ECO:0000256" key="1">
    <source>
        <dbReference type="ARBA" id="ARBA00009249"/>
    </source>
</evidence>
<feature type="modified residue" description="N6-lipoyllysine" evidence="3 4">
    <location>
        <position position="65"/>
    </location>
</feature>
<evidence type="ECO:0000256" key="2">
    <source>
        <dbReference type="ARBA" id="ARBA00022823"/>
    </source>
</evidence>
<dbReference type="PROSITE" id="PS00189">
    <property type="entry name" value="LIPOYL"/>
    <property type="match status" value="1"/>
</dbReference>
<dbReference type="SUPFAM" id="SSF51230">
    <property type="entry name" value="Single hybrid motif"/>
    <property type="match status" value="1"/>
</dbReference>
<dbReference type="NCBIfam" id="NF002270">
    <property type="entry name" value="PRK01202.1"/>
    <property type="match status" value="1"/>
</dbReference>
<dbReference type="OrthoDB" id="9796712at2"/>
<organism evidence="6 7">
    <name type="scientific">Aidingimonas halophila</name>
    <dbReference type="NCBI Taxonomy" id="574349"/>
    <lineage>
        <taxon>Bacteria</taxon>
        <taxon>Pseudomonadati</taxon>
        <taxon>Pseudomonadota</taxon>
        <taxon>Gammaproteobacteria</taxon>
        <taxon>Oceanospirillales</taxon>
        <taxon>Halomonadaceae</taxon>
        <taxon>Aidingimonas</taxon>
    </lineage>
</organism>
<evidence type="ECO:0000259" key="5">
    <source>
        <dbReference type="PROSITE" id="PS50968"/>
    </source>
</evidence>
<comment type="function">
    <text evidence="3">The glycine cleavage system catalyzes the degradation of glycine. The H protein shuttles the methylamine group of glycine from the P protein to the T protein.</text>
</comment>
<accession>A0A1H3BW46</accession>
<dbReference type="InterPro" id="IPR002930">
    <property type="entry name" value="GCV_H"/>
</dbReference>
<evidence type="ECO:0000313" key="6">
    <source>
        <dbReference type="EMBL" id="SDX46041.1"/>
    </source>
</evidence>
<dbReference type="Pfam" id="PF01597">
    <property type="entry name" value="GCV_H"/>
    <property type="match status" value="1"/>
</dbReference>
<gene>
    <name evidence="3" type="primary">gcvH</name>
    <name evidence="6" type="ORF">SAMN05443545_105339</name>
</gene>
<dbReference type="InterPro" id="IPR000089">
    <property type="entry name" value="Biotin_lipoyl"/>
</dbReference>
<dbReference type="STRING" id="574349.SAMN05443545_105339"/>
<evidence type="ECO:0000313" key="7">
    <source>
        <dbReference type="Proteomes" id="UP000198500"/>
    </source>
</evidence>